<dbReference type="RefSeq" id="WP_073084810.1">
    <property type="nucleotide sequence ID" value="NZ_FRBL01000008.1"/>
</dbReference>
<evidence type="ECO:0000313" key="1">
    <source>
        <dbReference type="EMBL" id="SHM41884.1"/>
    </source>
</evidence>
<accession>A0A1M7IM36</accession>
<sequence>MNPELSNKWLAAYYEALQLSWTVPDFKPLLLRDSRLALQSVNFTYPDTITLEFKEVTDGNFSNFPEFPISIFDYPPATPTTLKVPLVPPPPPGSTDLSYLLTLQKPLMLCCCMCF</sequence>
<dbReference type="EMBL" id="FRBL01000008">
    <property type="protein sequence ID" value="SHM41884.1"/>
    <property type="molecule type" value="Genomic_DNA"/>
</dbReference>
<reference evidence="1 2" key="1">
    <citation type="submission" date="2016-11" db="EMBL/GenBank/DDBJ databases">
        <authorList>
            <person name="Jaros S."/>
            <person name="Januszkiewicz K."/>
            <person name="Wedrychowicz H."/>
        </authorList>
    </citation>
    <scope>NUCLEOTIDE SEQUENCE [LARGE SCALE GENOMIC DNA]</scope>
    <source>
        <strain evidence="1 2">DSM 27406</strain>
    </source>
</reference>
<dbReference type="AlphaFoldDB" id="A0A1M7IM36"/>
<organism evidence="1 2">
    <name type="scientific">Chitinophaga jiangningensis</name>
    <dbReference type="NCBI Taxonomy" id="1419482"/>
    <lineage>
        <taxon>Bacteria</taxon>
        <taxon>Pseudomonadati</taxon>
        <taxon>Bacteroidota</taxon>
        <taxon>Chitinophagia</taxon>
        <taxon>Chitinophagales</taxon>
        <taxon>Chitinophagaceae</taxon>
        <taxon>Chitinophaga</taxon>
    </lineage>
</organism>
<dbReference type="Proteomes" id="UP000184420">
    <property type="component" value="Unassembled WGS sequence"/>
</dbReference>
<dbReference type="OrthoDB" id="1275056at2"/>
<evidence type="ECO:0000313" key="2">
    <source>
        <dbReference type="Proteomes" id="UP000184420"/>
    </source>
</evidence>
<keyword evidence="2" id="KW-1185">Reference proteome</keyword>
<protein>
    <submittedName>
        <fullName evidence="1">Uncharacterized protein</fullName>
    </submittedName>
</protein>
<proteinExistence type="predicted"/>
<dbReference type="STRING" id="1419482.SAMN05444266_10823"/>
<name>A0A1M7IM36_9BACT</name>
<gene>
    <name evidence="1" type="ORF">SAMN05444266_10823</name>
</gene>